<evidence type="ECO:0000256" key="2">
    <source>
        <dbReference type="ARBA" id="ARBA00004162"/>
    </source>
</evidence>
<comment type="subcellular location">
    <subcellularLocation>
        <location evidence="10">Cell inner membrane</location>
    </subcellularLocation>
    <subcellularLocation>
        <location evidence="2">Cell membrane</location>
        <topology evidence="2">Single-pass membrane protein</topology>
    </subcellularLocation>
</comment>
<accession>A0A2A5B534</accession>
<evidence type="ECO:0000313" key="12">
    <source>
        <dbReference type="Proteomes" id="UP000218327"/>
    </source>
</evidence>
<keyword evidence="4" id="KW-1003">Cell membrane</keyword>
<evidence type="ECO:0000256" key="1">
    <source>
        <dbReference type="ARBA" id="ARBA00002254"/>
    </source>
</evidence>
<gene>
    <name evidence="11" type="ORF">COA96_04840</name>
</gene>
<evidence type="ECO:0000256" key="10">
    <source>
        <dbReference type="RuleBase" id="RU364125"/>
    </source>
</evidence>
<comment type="caution">
    <text evidence="11">The sequence shown here is derived from an EMBL/GenBank/DDBJ whole genome shotgun (WGS) entry which is preliminary data.</text>
</comment>
<keyword evidence="9 10" id="KW-0472">Membrane</keyword>
<dbReference type="AlphaFoldDB" id="A0A2A5B534"/>
<evidence type="ECO:0000256" key="8">
    <source>
        <dbReference type="ARBA" id="ARBA00022989"/>
    </source>
</evidence>
<organism evidence="11 12">
    <name type="scientific">SAR86 cluster bacterium</name>
    <dbReference type="NCBI Taxonomy" id="2030880"/>
    <lineage>
        <taxon>Bacteria</taxon>
        <taxon>Pseudomonadati</taxon>
        <taxon>Pseudomonadota</taxon>
        <taxon>Gammaproteobacteria</taxon>
        <taxon>SAR86 cluster</taxon>
    </lineage>
</organism>
<dbReference type="Proteomes" id="UP000218327">
    <property type="component" value="Unassembled WGS sequence"/>
</dbReference>
<evidence type="ECO:0000256" key="7">
    <source>
        <dbReference type="ARBA" id="ARBA00022779"/>
    </source>
</evidence>
<sequence>MSKKKIFWFLVLLAGAAGPTYQYGYLPSLKQSTEGVEAASIGVQPRMMSNDDFIYMPINPPFVVNFTHLGALRYLQISLEVMYSDQHLLDQVQEHMPAIRNSLILLLSDQPFEKLSTFDGKQELREEMMLAVNDIIANKENFSSPGQMFITNFVMQ</sequence>
<keyword evidence="10" id="KW-0997">Cell inner membrane</keyword>
<evidence type="ECO:0000256" key="3">
    <source>
        <dbReference type="ARBA" id="ARBA00008281"/>
    </source>
</evidence>
<evidence type="ECO:0000256" key="4">
    <source>
        <dbReference type="ARBA" id="ARBA00022475"/>
    </source>
</evidence>
<dbReference type="GO" id="GO:0071978">
    <property type="term" value="P:bacterial-type flagellum-dependent swarming motility"/>
    <property type="evidence" value="ECO:0007669"/>
    <property type="project" value="TreeGrafter"/>
</dbReference>
<dbReference type="GO" id="GO:0006935">
    <property type="term" value="P:chemotaxis"/>
    <property type="evidence" value="ECO:0007669"/>
    <property type="project" value="UniProtKB-KW"/>
</dbReference>
<dbReference type="PANTHER" id="PTHR35091">
    <property type="entry name" value="FLAGELLAR PROTEIN FLIL"/>
    <property type="match status" value="1"/>
</dbReference>
<keyword evidence="8" id="KW-1133">Transmembrane helix</keyword>
<keyword evidence="6" id="KW-0812">Transmembrane</keyword>
<dbReference type="GO" id="GO:0009425">
    <property type="term" value="C:bacterial-type flagellum basal body"/>
    <property type="evidence" value="ECO:0007669"/>
    <property type="project" value="InterPro"/>
</dbReference>
<dbReference type="Pfam" id="PF03748">
    <property type="entry name" value="FliL"/>
    <property type="match status" value="1"/>
</dbReference>
<name>A0A2A5B534_9GAMM</name>
<dbReference type="PANTHER" id="PTHR35091:SF2">
    <property type="entry name" value="FLAGELLAR PROTEIN FLIL"/>
    <property type="match status" value="1"/>
</dbReference>
<keyword evidence="7 10" id="KW-0283">Flagellar rotation</keyword>
<dbReference type="InterPro" id="IPR005503">
    <property type="entry name" value="FliL"/>
</dbReference>
<evidence type="ECO:0000256" key="9">
    <source>
        <dbReference type="ARBA" id="ARBA00023136"/>
    </source>
</evidence>
<evidence type="ECO:0000313" key="11">
    <source>
        <dbReference type="EMBL" id="PCJ26649.1"/>
    </source>
</evidence>
<evidence type="ECO:0000256" key="6">
    <source>
        <dbReference type="ARBA" id="ARBA00022692"/>
    </source>
</evidence>
<reference evidence="12" key="1">
    <citation type="submission" date="2017-08" db="EMBL/GenBank/DDBJ databases">
        <title>A dynamic microbial community with high functional redundancy inhabits the cold, oxic subseafloor aquifer.</title>
        <authorList>
            <person name="Tully B.J."/>
            <person name="Wheat C.G."/>
            <person name="Glazer B.T."/>
            <person name="Huber J.A."/>
        </authorList>
    </citation>
    <scope>NUCLEOTIDE SEQUENCE [LARGE SCALE GENOMIC DNA]</scope>
</reference>
<dbReference type="GO" id="GO:0005886">
    <property type="term" value="C:plasma membrane"/>
    <property type="evidence" value="ECO:0007669"/>
    <property type="project" value="UniProtKB-SubCell"/>
</dbReference>
<comment type="function">
    <text evidence="1 10">Controls the rotational direction of flagella during chemotaxis.</text>
</comment>
<dbReference type="EMBL" id="NVVJ01000010">
    <property type="protein sequence ID" value="PCJ26649.1"/>
    <property type="molecule type" value="Genomic_DNA"/>
</dbReference>
<keyword evidence="5 10" id="KW-0145">Chemotaxis</keyword>
<evidence type="ECO:0000256" key="5">
    <source>
        <dbReference type="ARBA" id="ARBA00022500"/>
    </source>
</evidence>
<comment type="similarity">
    <text evidence="3 10">Belongs to the FliL family.</text>
</comment>
<proteinExistence type="inferred from homology"/>
<protein>
    <recommendedName>
        <fullName evidence="10">Flagellar protein FliL</fullName>
    </recommendedName>
</protein>